<feature type="domain" description="RNA polymerase sigma-70 region 2" evidence="6">
    <location>
        <begin position="24"/>
        <end position="70"/>
    </location>
</feature>
<sequence length="192" mass="20914">MNVRSEPVNSPVDPGLSVIMSERCQLIGLAYRLLSSLADAEDVAHETYARWYAMSPAQQQAVDPPGAWLTKGADLMCPDAPGAAKARRERYDECIPEPIPGHADGTGGRLSSRSADPADRVTLSESITMSFLVVLESMPPAERVAFMLHDVFQYPYAEIADIVGRTPAACRQFAASARRRIRTSYGPTTRST</sequence>
<dbReference type="InterPro" id="IPR013249">
    <property type="entry name" value="RNA_pol_sigma70_r4_t2"/>
</dbReference>
<evidence type="ECO:0000313" key="8">
    <source>
        <dbReference type="EMBL" id="MBJ3810550.1"/>
    </source>
</evidence>
<gene>
    <name evidence="8" type="ORF">JGB26_26165</name>
</gene>
<reference evidence="8 9" key="1">
    <citation type="submission" date="2020-12" db="EMBL/GenBank/DDBJ databases">
        <title>Streptomyces typhae sp. nov., a novel endophytic actinomycete isolated from the root of cattail pollen (Typha angustifolia L.).</title>
        <authorList>
            <person name="Peng C."/>
            <person name="Liu C."/>
        </authorList>
    </citation>
    <scope>NUCLEOTIDE SEQUENCE [LARGE SCALE GENOMIC DNA]</scope>
    <source>
        <strain evidence="8 9">JCM 4753</strain>
    </source>
</reference>
<evidence type="ECO:0000256" key="1">
    <source>
        <dbReference type="ARBA" id="ARBA00010641"/>
    </source>
</evidence>
<dbReference type="Pfam" id="PF08281">
    <property type="entry name" value="Sigma70_r4_2"/>
    <property type="match status" value="1"/>
</dbReference>
<dbReference type="InterPro" id="IPR036388">
    <property type="entry name" value="WH-like_DNA-bd_sf"/>
</dbReference>
<name>A0ABS0XBF8_9ACTN</name>
<dbReference type="SUPFAM" id="SSF88946">
    <property type="entry name" value="Sigma2 domain of RNA polymerase sigma factors"/>
    <property type="match status" value="1"/>
</dbReference>
<evidence type="ECO:0000256" key="2">
    <source>
        <dbReference type="ARBA" id="ARBA00023015"/>
    </source>
</evidence>
<keyword evidence="4" id="KW-0804">Transcription</keyword>
<keyword evidence="9" id="KW-1185">Reference proteome</keyword>
<comment type="caution">
    <text evidence="8">The sequence shown here is derived from an EMBL/GenBank/DDBJ whole genome shotgun (WGS) entry which is preliminary data.</text>
</comment>
<comment type="similarity">
    <text evidence="1">Belongs to the sigma-70 factor family. ECF subfamily.</text>
</comment>
<dbReference type="PANTHER" id="PTHR30173:SF43">
    <property type="entry name" value="ECF RNA POLYMERASE SIGMA FACTOR SIGI-RELATED"/>
    <property type="match status" value="1"/>
</dbReference>
<proteinExistence type="inferred from homology"/>
<organism evidence="8 9">
    <name type="scientific">Streptomyces flavofungini</name>
    <dbReference type="NCBI Taxonomy" id="68200"/>
    <lineage>
        <taxon>Bacteria</taxon>
        <taxon>Bacillati</taxon>
        <taxon>Actinomycetota</taxon>
        <taxon>Actinomycetes</taxon>
        <taxon>Kitasatosporales</taxon>
        <taxon>Streptomycetaceae</taxon>
        <taxon>Streptomyces</taxon>
    </lineage>
</organism>
<evidence type="ECO:0000256" key="4">
    <source>
        <dbReference type="ARBA" id="ARBA00023163"/>
    </source>
</evidence>
<evidence type="ECO:0000313" key="9">
    <source>
        <dbReference type="Proteomes" id="UP000634780"/>
    </source>
</evidence>
<dbReference type="InterPro" id="IPR007627">
    <property type="entry name" value="RNA_pol_sigma70_r2"/>
</dbReference>
<dbReference type="PANTHER" id="PTHR30173">
    <property type="entry name" value="SIGMA 19 FACTOR"/>
    <property type="match status" value="1"/>
</dbReference>
<dbReference type="RefSeq" id="WP_190119728.1">
    <property type="nucleotide sequence ID" value="NZ_BMVR01000017.1"/>
</dbReference>
<feature type="region of interest" description="Disordered" evidence="5">
    <location>
        <begin position="96"/>
        <end position="115"/>
    </location>
</feature>
<dbReference type="InterPro" id="IPR052704">
    <property type="entry name" value="ECF_Sigma-70_Domain"/>
</dbReference>
<dbReference type="InterPro" id="IPR013325">
    <property type="entry name" value="RNA_pol_sigma_r2"/>
</dbReference>
<dbReference type="Proteomes" id="UP000634780">
    <property type="component" value="Unassembled WGS sequence"/>
</dbReference>
<keyword evidence="3" id="KW-0731">Sigma factor</keyword>
<evidence type="ECO:0000259" key="6">
    <source>
        <dbReference type="Pfam" id="PF04542"/>
    </source>
</evidence>
<dbReference type="Pfam" id="PF04542">
    <property type="entry name" value="Sigma70_r2"/>
    <property type="match status" value="1"/>
</dbReference>
<evidence type="ECO:0000259" key="7">
    <source>
        <dbReference type="Pfam" id="PF08281"/>
    </source>
</evidence>
<protein>
    <submittedName>
        <fullName evidence="8">Uncharacterized protein</fullName>
    </submittedName>
</protein>
<dbReference type="InterPro" id="IPR013324">
    <property type="entry name" value="RNA_pol_sigma_r3/r4-like"/>
</dbReference>
<evidence type="ECO:0000256" key="5">
    <source>
        <dbReference type="SAM" id="MobiDB-lite"/>
    </source>
</evidence>
<dbReference type="SUPFAM" id="SSF88659">
    <property type="entry name" value="Sigma3 and sigma4 domains of RNA polymerase sigma factors"/>
    <property type="match status" value="1"/>
</dbReference>
<dbReference type="EMBL" id="JAEKOZ010000018">
    <property type="protein sequence ID" value="MBJ3810550.1"/>
    <property type="molecule type" value="Genomic_DNA"/>
</dbReference>
<dbReference type="Gene3D" id="1.10.10.10">
    <property type="entry name" value="Winged helix-like DNA-binding domain superfamily/Winged helix DNA-binding domain"/>
    <property type="match status" value="1"/>
</dbReference>
<evidence type="ECO:0000256" key="3">
    <source>
        <dbReference type="ARBA" id="ARBA00023082"/>
    </source>
</evidence>
<accession>A0ABS0XBF8</accession>
<keyword evidence="2" id="KW-0805">Transcription regulation</keyword>
<feature type="domain" description="RNA polymerase sigma factor 70 region 4 type 2" evidence="7">
    <location>
        <begin position="131"/>
        <end position="181"/>
    </location>
</feature>